<comment type="caution">
    <text evidence="2">The sequence shown here is derived from an EMBL/GenBank/DDBJ whole genome shotgun (WGS) entry which is preliminary data.</text>
</comment>
<protein>
    <recommendedName>
        <fullName evidence="1">Inosine/uridine-preferring nucleoside hydrolase domain-containing protein</fullName>
    </recommendedName>
</protein>
<dbReference type="CDD" id="cd02652">
    <property type="entry name" value="nuc_hydro_2"/>
    <property type="match status" value="1"/>
</dbReference>
<dbReference type="SUPFAM" id="SSF53590">
    <property type="entry name" value="Nucleoside hydrolase"/>
    <property type="match status" value="1"/>
</dbReference>
<evidence type="ECO:0000259" key="1">
    <source>
        <dbReference type="Pfam" id="PF01156"/>
    </source>
</evidence>
<dbReference type="Gene3D" id="3.90.245.10">
    <property type="entry name" value="Ribonucleoside hydrolase-like"/>
    <property type="match status" value="1"/>
</dbReference>
<dbReference type="Proteomes" id="UP000078486">
    <property type="component" value="Unassembled WGS sequence"/>
</dbReference>
<dbReference type="GO" id="GO:0016799">
    <property type="term" value="F:hydrolase activity, hydrolyzing N-glycosyl compounds"/>
    <property type="evidence" value="ECO:0007669"/>
    <property type="project" value="InterPro"/>
</dbReference>
<evidence type="ECO:0000313" key="3">
    <source>
        <dbReference type="Proteomes" id="UP000078486"/>
    </source>
</evidence>
<organism evidence="2 3">
    <name type="scientific">Termitidicoccus mucosus</name>
    <dbReference type="NCBI Taxonomy" id="1184151"/>
    <lineage>
        <taxon>Bacteria</taxon>
        <taxon>Pseudomonadati</taxon>
        <taxon>Verrucomicrobiota</taxon>
        <taxon>Opitutia</taxon>
        <taxon>Opitutales</taxon>
        <taxon>Opitutaceae</taxon>
        <taxon>Termitidicoccus</taxon>
    </lineage>
</organism>
<dbReference type="STRING" id="1184151.AW736_22870"/>
<dbReference type="PANTHER" id="PTHR43264:SF1">
    <property type="entry name" value="INOSINE_URIDINE-PREFERRING NUCLEOSIDE HYDROLASE DOMAIN-CONTAINING PROTEIN"/>
    <property type="match status" value="1"/>
</dbReference>
<proteinExistence type="predicted"/>
<dbReference type="PANTHER" id="PTHR43264">
    <property type="match status" value="1"/>
</dbReference>
<feature type="domain" description="Inosine/uridine-preferring nucleoside hydrolase" evidence="1">
    <location>
        <begin position="18"/>
        <end position="277"/>
    </location>
</feature>
<dbReference type="RefSeq" id="WP_068772697.1">
    <property type="nucleotide sequence ID" value="NZ_CP109796.1"/>
</dbReference>
<evidence type="ECO:0000313" key="2">
    <source>
        <dbReference type="EMBL" id="OAM87414.1"/>
    </source>
</evidence>
<dbReference type="Pfam" id="PF01156">
    <property type="entry name" value="IU_nuc_hydro"/>
    <property type="match status" value="1"/>
</dbReference>
<dbReference type="InterPro" id="IPR036452">
    <property type="entry name" value="Ribo_hydro-like"/>
</dbReference>
<gene>
    <name evidence="2" type="ORF">AW736_22870</name>
</gene>
<dbReference type="EMBL" id="LRRQ01000171">
    <property type="protein sequence ID" value="OAM87414.1"/>
    <property type="molecule type" value="Genomic_DNA"/>
</dbReference>
<name>A0A178IBL9_9BACT</name>
<dbReference type="InterPro" id="IPR001910">
    <property type="entry name" value="Inosine/uridine_hydrolase_dom"/>
</dbReference>
<keyword evidence="3" id="KW-1185">Reference proteome</keyword>
<sequence>MAPARAAEPASASPPVKIIFDTDMGNDVDDIFALAILHDAQDKGLCELLAVTLTTPDPLSAPYTRFLNRLCGRPDIPVGVNPASPKVWSEKKRFLKFIETVPGAGLAASHPPALQVLRRALAAAPDASVVIVQVGSFTNLADLLRSGPDEISPLDGRALAAKKVRWLSLMAGDFGNPEHAEFNVKIDAPSARLVAEQWPTPRVWSGYEVGIAVRLPAEVISDKLPPGNIARESYQRYQPVPHERPCWDLTSAFFAVHPQTPLLTPGRAGRVTVAEKGHTAFAADPAGPDSLLFVSPEQAAALRAKFAKIAVEKFAAAK</sequence>
<dbReference type="AlphaFoldDB" id="A0A178IBL9"/>
<accession>A0A178IBL9</accession>
<reference evidence="2 3" key="1">
    <citation type="submission" date="2016-01" db="EMBL/GenBank/DDBJ databases">
        <title>High potential of lignocellulose degradation of a new Verrucomicrobia species.</title>
        <authorList>
            <person name="Wang Y."/>
            <person name="Shi Y."/>
            <person name="Qiu Z."/>
            <person name="Liu S."/>
            <person name="Yang H."/>
        </authorList>
    </citation>
    <scope>NUCLEOTIDE SEQUENCE [LARGE SCALE GENOMIC DNA]</scope>
    <source>
        <strain evidence="2 3">TSB47</strain>
    </source>
</reference>